<dbReference type="InterPro" id="IPR007627">
    <property type="entry name" value="RNA_pol_sigma70_r2"/>
</dbReference>
<dbReference type="InterPro" id="IPR036388">
    <property type="entry name" value="WH-like_DNA-bd_sf"/>
</dbReference>
<comment type="similarity">
    <text evidence="1">Belongs to the sigma-70 factor family. ECF subfamily.</text>
</comment>
<dbReference type="CDD" id="cd06171">
    <property type="entry name" value="Sigma70_r4"/>
    <property type="match status" value="1"/>
</dbReference>
<keyword evidence="2" id="KW-0805">Transcription regulation</keyword>
<dbReference type="EMBL" id="JBDKWZ010000002">
    <property type="protein sequence ID" value="MEN7547136.1"/>
    <property type="molecule type" value="Genomic_DNA"/>
</dbReference>
<proteinExistence type="inferred from homology"/>
<dbReference type="PANTHER" id="PTHR43133:SF46">
    <property type="entry name" value="RNA POLYMERASE SIGMA-70 FACTOR ECF SUBFAMILY"/>
    <property type="match status" value="1"/>
</dbReference>
<reference evidence="7 8" key="1">
    <citation type="submission" date="2024-04" db="EMBL/GenBank/DDBJ databases">
        <title>Novel genus in family Flammeovirgaceae.</title>
        <authorList>
            <person name="Nguyen T.H."/>
            <person name="Vuong T.Q."/>
            <person name="Le H."/>
            <person name="Kim S.-G."/>
        </authorList>
    </citation>
    <scope>NUCLEOTIDE SEQUENCE [LARGE SCALE GENOMIC DNA]</scope>
    <source>
        <strain evidence="7 8">JCM 23209</strain>
    </source>
</reference>
<dbReference type="InterPro" id="IPR013324">
    <property type="entry name" value="RNA_pol_sigma_r3/r4-like"/>
</dbReference>
<evidence type="ECO:0000313" key="8">
    <source>
        <dbReference type="Proteomes" id="UP001403385"/>
    </source>
</evidence>
<evidence type="ECO:0000259" key="5">
    <source>
        <dbReference type="Pfam" id="PF04542"/>
    </source>
</evidence>
<keyword evidence="4" id="KW-0804">Transcription</keyword>
<dbReference type="GO" id="GO:0006352">
    <property type="term" value="P:DNA-templated transcription initiation"/>
    <property type="evidence" value="ECO:0007669"/>
    <property type="project" value="InterPro"/>
</dbReference>
<organism evidence="7 8">
    <name type="scientific">Rapidithrix thailandica</name>
    <dbReference type="NCBI Taxonomy" id="413964"/>
    <lineage>
        <taxon>Bacteria</taxon>
        <taxon>Pseudomonadati</taxon>
        <taxon>Bacteroidota</taxon>
        <taxon>Cytophagia</taxon>
        <taxon>Cytophagales</taxon>
        <taxon>Flammeovirgaceae</taxon>
        <taxon>Rapidithrix</taxon>
    </lineage>
</organism>
<dbReference type="Gene3D" id="1.10.1740.10">
    <property type="match status" value="1"/>
</dbReference>
<dbReference type="Pfam" id="PF08281">
    <property type="entry name" value="Sigma70_r4_2"/>
    <property type="match status" value="1"/>
</dbReference>
<dbReference type="SUPFAM" id="SSF88659">
    <property type="entry name" value="Sigma3 and sigma4 domains of RNA polymerase sigma factors"/>
    <property type="match status" value="1"/>
</dbReference>
<evidence type="ECO:0000256" key="3">
    <source>
        <dbReference type="ARBA" id="ARBA00023082"/>
    </source>
</evidence>
<dbReference type="InterPro" id="IPR013325">
    <property type="entry name" value="RNA_pol_sigma_r2"/>
</dbReference>
<evidence type="ECO:0000256" key="4">
    <source>
        <dbReference type="ARBA" id="ARBA00023163"/>
    </source>
</evidence>
<accession>A0AAW9S889</accession>
<dbReference type="GO" id="GO:0016987">
    <property type="term" value="F:sigma factor activity"/>
    <property type="evidence" value="ECO:0007669"/>
    <property type="project" value="UniProtKB-KW"/>
</dbReference>
<gene>
    <name evidence="7" type="ORF">AAG747_04410</name>
</gene>
<evidence type="ECO:0000313" key="7">
    <source>
        <dbReference type="EMBL" id="MEN7547136.1"/>
    </source>
</evidence>
<dbReference type="PANTHER" id="PTHR43133">
    <property type="entry name" value="RNA POLYMERASE ECF-TYPE SIGMA FACTO"/>
    <property type="match status" value="1"/>
</dbReference>
<evidence type="ECO:0000256" key="2">
    <source>
        <dbReference type="ARBA" id="ARBA00023015"/>
    </source>
</evidence>
<feature type="domain" description="RNA polymerase sigma factor 70 region 4 type 2" evidence="6">
    <location>
        <begin position="119"/>
        <end position="170"/>
    </location>
</feature>
<protein>
    <submittedName>
        <fullName evidence="7">Sigma-70 family RNA polymerase sigma factor</fullName>
    </submittedName>
</protein>
<dbReference type="InterPro" id="IPR013249">
    <property type="entry name" value="RNA_pol_sigma70_r4_t2"/>
</dbReference>
<evidence type="ECO:0000256" key="1">
    <source>
        <dbReference type="ARBA" id="ARBA00010641"/>
    </source>
</evidence>
<dbReference type="SUPFAM" id="SSF88946">
    <property type="entry name" value="Sigma2 domain of RNA polymerase sigma factors"/>
    <property type="match status" value="1"/>
</dbReference>
<dbReference type="NCBIfam" id="TIGR02937">
    <property type="entry name" value="sigma70-ECF"/>
    <property type="match status" value="1"/>
</dbReference>
<dbReference type="InterPro" id="IPR039425">
    <property type="entry name" value="RNA_pol_sigma-70-like"/>
</dbReference>
<sequence length="187" mass="21650">MVSDKELYRIIASCQKGKRSSQDWLYQHYYGFAMGVCLRYTQSRDEAAEIVNDGFFKVFTKLEKYTKGLSFMAWLRKIMVNTAIDHYRKNLKFHQHISLTYAHTEPSTESTLDQISEKEILKAIQDLPPSYRAVFNLYVIEGYKHSEIANILGISIGTSKSNLAVARAKLKQTLLRNQKQHIKQQHG</sequence>
<dbReference type="Proteomes" id="UP001403385">
    <property type="component" value="Unassembled WGS sequence"/>
</dbReference>
<dbReference type="GO" id="GO:0003677">
    <property type="term" value="F:DNA binding"/>
    <property type="evidence" value="ECO:0007669"/>
    <property type="project" value="InterPro"/>
</dbReference>
<keyword evidence="8" id="KW-1185">Reference proteome</keyword>
<dbReference type="RefSeq" id="WP_346819922.1">
    <property type="nucleotide sequence ID" value="NZ_JBDKWZ010000002.1"/>
</dbReference>
<dbReference type="Gene3D" id="1.10.10.10">
    <property type="entry name" value="Winged helix-like DNA-binding domain superfamily/Winged helix DNA-binding domain"/>
    <property type="match status" value="1"/>
</dbReference>
<dbReference type="AlphaFoldDB" id="A0AAW9S889"/>
<comment type="caution">
    <text evidence="7">The sequence shown here is derived from an EMBL/GenBank/DDBJ whole genome shotgun (WGS) entry which is preliminary data.</text>
</comment>
<name>A0AAW9S889_9BACT</name>
<feature type="domain" description="RNA polymerase sigma-70 region 2" evidence="5">
    <location>
        <begin position="25"/>
        <end position="90"/>
    </location>
</feature>
<dbReference type="InterPro" id="IPR014284">
    <property type="entry name" value="RNA_pol_sigma-70_dom"/>
</dbReference>
<evidence type="ECO:0000259" key="6">
    <source>
        <dbReference type="Pfam" id="PF08281"/>
    </source>
</evidence>
<dbReference type="Pfam" id="PF04542">
    <property type="entry name" value="Sigma70_r2"/>
    <property type="match status" value="1"/>
</dbReference>
<keyword evidence="3" id="KW-0731">Sigma factor</keyword>